<dbReference type="PANTHER" id="PTHR37256">
    <property type="entry name" value="E1A-BINDING PROTEIN P400-LIKE"/>
    <property type="match status" value="1"/>
</dbReference>
<protein>
    <submittedName>
        <fullName evidence="2">Uncharacterized protein</fullName>
    </submittedName>
</protein>
<evidence type="ECO:0000313" key="2">
    <source>
        <dbReference type="EMBL" id="ESW33114.1"/>
    </source>
</evidence>
<feature type="compositionally biased region" description="Polar residues" evidence="1">
    <location>
        <begin position="1"/>
        <end position="19"/>
    </location>
</feature>
<name>V7CSJ6_PHAVU</name>
<dbReference type="eggNOG" id="ENOG502QSVP">
    <property type="taxonomic scope" value="Eukaryota"/>
</dbReference>
<dbReference type="AlphaFoldDB" id="V7CSJ6"/>
<organism evidence="2 3">
    <name type="scientific">Phaseolus vulgaris</name>
    <name type="common">Kidney bean</name>
    <name type="synonym">French bean</name>
    <dbReference type="NCBI Taxonomy" id="3885"/>
    <lineage>
        <taxon>Eukaryota</taxon>
        <taxon>Viridiplantae</taxon>
        <taxon>Streptophyta</taxon>
        <taxon>Embryophyta</taxon>
        <taxon>Tracheophyta</taxon>
        <taxon>Spermatophyta</taxon>
        <taxon>Magnoliopsida</taxon>
        <taxon>eudicotyledons</taxon>
        <taxon>Gunneridae</taxon>
        <taxon>Pentapetalae</taxon>
        <taxon>rosids</taxon>
        <taxon>fabids</taxon>
        <taxon>Fabales</taxon>
        <taxon>Fabaceae</taxon>
        <taxon>Papilionoideae</taxon>
        <taxon>50 kb inversion clade</taxon>
        <taxon>NPAAA clade</taxon>
        <taxon>indigoferoid/millettioid clade</taxon>
        <taxon>Phaseoleae</taxon>
        <taxon>Phaseolus</taxon>
    </lineage>
</organism>
<dbReference type="EMBL" id="CM002288">
    <property type="protein sequence ID" value="ESW33114.1"/>
    <property type="molecule type" value="Genomic_DNA"/>
</dbReference>
<dbReference type="OrthoDB" id="1435343at2759"/>
<keyword evidence="3" id="KW-1185">Reference proteome</keyword>
<feature type="region of interest" description="Disordered" evidence="1">
    <location>
        <begin position="1"/>
        <end position="44"/>
    </location>
</feature>
<sequence>MNNKAPSFVDSNVDANVSPNQNLRQQHGQQQFRRQARRRLTNRPYQENLMNMAEARKEIVTALKYHRATMKQANEHQQLQQHHPLPFQPPFYSRFSPDGRFKARRRPKMFLPPSNKISHYLNDLSFSSPFPPLPSLHFPPPPLPLPPPPLSNLYSNTIPSPFSHPPPHPKSPNFILPSQALGFNLNLHNFNSLKPPPLLNNNTLNPTILLNNNTLNPTLLLNNNTLDPTLLLDNNMLDPALVLDNNISDPTRVLNINNILEPATLPYNNKSSLCSYSSPTLTFPPFVTDQDFPSIGISQPHGEGVSTVINTVESSTTTQASGSMHVAMDEEGMEEIRALGEQHKMEWDDNMSLVTSVWRFNCLQQMEHNALEFNNEVEKCHGTFDDELEFSLWEN</sequence>
<gene>
    <name evidence="2" type="ORF">PHAVU_001G044400g</name>
</gene>
<proteinExistence type="predicted"/>
<evidence type="ECO:0000256" key="1">
    <source>
        <dbReference type="SAM" id="MobiDB-lite"/>
    </source>
</evidence>
<dbReference type="PANTHER" id="PTHR37256:SF1">
    <property type="entry name" value="MYB-LIKE PROTEIN A"/>
    <property type="match status" value="1"/>
</dbReference>
<accession>V7CSJ6</accession>
<reference evidence="3" key="1">
    <citation type="journal article" date="2014" name="Nat. Genet.">
        <title>A reference genome for common bean and genome-wide analysis of dual domestications.</title>
        <authorList>
            <person name="Schmutz J."/>
            <person name="McClean P.E."/>
            <person name="Mamidi S."/>
            <person name="Wu G.A."/>
            <person name="Cannon S.B."/>
            <person name="Grimwood J."/>
            <person name="Jenkins J."/>
            <person name="Shu S."/>
            <person name="Song Q."/>
            <person name="Chavarro C."/>
            <person name="Torres-Torres M."/>
            <person name="Geffroy V."/>
            <person name="Moghaddam S.M."/>
            <person name="Gao D."/>
            <person name="Abernathy B."/>
            <person name="Barry K."/>
            <person name="Blair M."/>
            <person name="Brick M.A."/>
            <person name="Chovatia M."/>
            <person name="Gepts P."/>
            <person name="Goodstein D.M."/>
            <person name="Gonzales M."/>
            <person name="Hellsten U."/>
            <person name="Hyten D.L."/>
            <person name="Jia G."/>
            <person name="Kelly J.D."/>
            <person name="Kudrna D."/>
            <person name="Lee R."/>
            <person name="Richard M.M."/>
            <person name="Miklas P.N."/>
            <person name="Osorno J.M."/>
            <person name="Rodrigues J."/>
            <person name="Thareau V."/>
            <person name="Urrea C.A."/>
            <person name="Wang M."/>
            <person name="Yu Y."/>
            <person name="Zhang M."/>
            <person name="Wing R.A."/>
            <person name="Cregan P.B."/>
            <person name="Rokhsar D.S."/>
            <person name="Jackson S.A."/>
        </authorList>
    </citation>
    <scope>NUCLEOTIDE SEQUENCE [LARGE SCALE GENOMIC DNA]</scope>
    <source>
        <strain evidence="3">cv. G19833</strain>
    </source>
</reference>
<dbReference type="OMA" id="HVSANQN"/>
<dbReference type="Proteomes" id="UP000000226">
    <property type="component" value="Chromosome 1"/>
</dbReference>
<evidence type="ECO:0000313" key="3">
    <source>
        <dbReference type="Proteomes" id="UP000000226"/>
    </source>
</evidence>
<feature type="compositionally biased region" description="Low complexity" evidence="1">
    <location>
        <begin position="20"/>
        <end position="33"/>
    </location>
</feature>
<dbReference type="Gramene" id="ESW33114">
    <property type="protein sequence ID" value="ESW33114"/>
    <property type="gene ID" value="PHAVU_001G044400g"/>
</dbReference>